<keyword evidence="4 8" id="KW-0560">Oxidoreductase</keyword>
<feature type="binding site" evidence="8">
    <location>
        <position position="182"/>
    </location>
    <ligand>
        <name>Fe cation</name>
        <dbReference type="ChEBI" id="CHEBI:24875"/>
        <label>2</label>
    </ligand>
</feature>
<dbReference type="PANTHER" id="PTHR11237:SF4">
    <property type="entry name" value="5-DEMETHOXYUBIQUINONE HYDROXYLASE, MITOCHONDRIAL"/>
    <property type="match status" value="1"/>
</dbReference>
<dbReference type="GO" id="GO:0046872">
    <property type="term" value="F:metal ion binding"/>
    <property type="evidence" value="ECO:0007669"/>
    <property type="project" value="UniProtKB-KW"/>
</dbReference>
<evidence type="ECO:0000256" key="6">
    <source>
        <dbReference type="ARBA" id="ARBA00023033"/>
    </source>
</evidence>
<dbReference type="Gene3D" id="1.20.1260.10">
    <property type="match status" value="1"/>
</dbReference>
<evidence type="ECO:0000256" key="3">
    <source>
        <dbReference type="ARBA" id="ARBA00022723"/>
    </source>
</evidence>
<dbReference type="Proteomes" id="UP001153321">
    <property type="component" value="Chromosome 2"/>
</dbReference>
<dbReference type="GO" id="GO:0008682">
    <property type="term" value="F:3-demethoxyubiquinol 3-hydroxylase activity"/>
    <property type="evidence" value="ECO:0007669"/>
    <property type="project" value="UniProtKB-EC"/>
</dbReference>
<dbReference type="AlphaFoldDB" id="A0A9P0N0C9"/>
<keyword evidence="6 8" id="KW-0503">Monooxygenase</keyword>
<protein>
    <recommendedName>
        <fullName evidence="8">5-demethoxyubiquinone hydroxylase, mitochondrial</fullName>
        <shortName evidence="8">DMQ hydroxylase</shortName>
        <ecNumber evidence="8">1.14.99.60</ecNumber>
    </recommendedName>
    <alternativeName>
        <fullName evidence="8">Ubiquinone biosynthesis monooxygenase COQ7</fullName>
    </alternativeName>
</protein>
<evidence type="ECO:0000256" key="1">
    <source>
        <dbReference type="ARBA" id="ARBA00004749"/>
    </source>
</evidence>
<keyword evidence="8" id="KW-0496">Mitochondrion</keyword>
<dbReference type="GO" id="GO:2000377">
    <property type="term" value="P:regulation of reactive oxygen species metabolic process"/>
    <property type="evidence" value="ECO:0007669"/>
    <property type="project" value="TreeGrafter"/>
</dbReference>
<dbReference type="InterPro" id="IPR012347">
    <property type="entry name" value="Ferritin-like"/>
</dbReference>
<dbReference type="GO" id="GO:0005634">
    <property type="term" value="C:nucleus"/>
    <property type="evidence" value="ECO:0007669"/>
    <property type="project" value="TreeGrafter"/>
</dbReference>
<feature type="binding site" evidence="8">
    <location>
        <position position="185"/>
    </location>
    <ligand>
        <name>Fe cation</name>
        <dbReference type="ChEBI" id="CHEBI:24875"/>
        <label>2</label>
    </ligand>
</feature>
<keyword evidence="7 8" id="KW-0472">Membrane</keyword>
<feature type="binding site" evidence="8">
    <location>
        <position position="95"/>
    </location>
    <ligand>
        <name>Fe cation</name>
        <dbReference type="ChEBI" id="CHEBI:24875"/>
        <label>2</label>
    </ligand>
</feature>
<comment type="cofactor">
    <cofactor evidence="8">
        <name>Fe cation</name>
        <dbReference type="ChEBI" id="CHEBI:24875"/>
    </cofactor>
    <text evidence="8">Binds 2 iron ions per subunit.</text>
</comment>
<name>A0A9P0N0C9_SPOLI</name>
<feature type="binding site" evidence="8">
    <location>
        <position position="182"/>
    </location>
    <ligand>
        <name>Fe cation</name>
        <dbReference type="ChEBI" id="CHEBI:24875"/>
        <label>1</label>
    </ligand>
</feature>
<evidence type="ECO:0000256" key="5">
    <source>
        <dbReference type="ARBA" id="ARBA00023004"/>
    </source>
</evidence>
<dbReference type="GO" id="GO:0031314">
    <property type="term" value="C:extrinsic component of mitochondrial inner membrane"/>
    <property type="evidence" value="ECO:0007669"/>
    <property type="project" value="UniProtKB-UniRule"/>
</dbReference>
<comment type="pathway">
    <text evidence="1 8">Cofactor biosynthesis; ubiquinone biosynthesis.</text>
</comment>
<evidence type="ECO:0000256" key="7">
    <source>
        <dbReference type="ARBA" id="ARBA00023136"/>
    </source>
</evidence>
<dbReference type="EC" id="1.14.99.60" evidence="8"/>
<feature type="binding site" evidence="8">
    <location>
        <position position="147"/>
    </location>
    <ligand>
        <name>Fe cation</name>
        <dbReference type="ChEBI" id="CHEBI:24875"/>
        <label>2</label>
    </ligand>
</feature>
<evidence type="ECO:0000256" key="8">
    <source>
        <dbReference type="HAMAP-Rule" id="MF_03194"/>
    </source>
</evidence>
<proteinExistence type="inferred from homology"/>
<dbReference type="SUPFAM" id="SSF47240">
    <property type="entry name" value="Ferritin-like"/>
    <property type="match status" value="1"/>
</dbReference>
<dbReference type="GO" id="GO:0010468">
    <property type="term" value="P:regulation of gene expression"/>
    <property type="evidence" value="ECO:0007669"/>
    <property type="project" value="TreeGrafter"/>
</dbReference>
<dbReference type="PANTHER" id="PTHR11237">
    <property type="entry name" value="COENZYME Q10 BIOSYNTHESIS PROTEIN 7"/>
    <property type="match status" value="1"/>
</dbReference>
<evidence type="ECO:0000313" key="10">
    <source>
        <dbReference type="Proteomes" id="UP001153321"/>
    </source>
</evidence>
<feature type="binding site" evidence="8">
    <location>
        <position position="95"/>
    </location>
    <ligand>
        <name>Fe cation</name>
        <dbReference type="ChEBI" id="CHEBI:24875"/>
        <label>1</label>
    </ligand>
</feature>
<feature type="binding site" evidence="8">
    <location>
        <position position="98"/>
    </location>
    <ligand>
        <name>Fe cation</name>
        <dbReference type="ChEBI" id="CHEBI:24875"/>
        <label>1</label>
    </ligand>
</feature>
<dbReference type="GO" id="GO:0008340">
    <property type="term" value="P:determination of adult lifespan"/>
    <property type="evidence" value="ECO:0007669"/>
    <property type="project" value="TreeGrafter"/>
</dbReference>
<dbReference type="GO" id="GO:0016709">
    <property type="term" value="F:oxidoreductase activity, acting on paired donors, with incorporation or reduction of molecular oxygen, NAD(P)H as one donor, and incorporation of one atom of oxygen"/>
    <property type="evidence" value="ECO:0007669"/>
    <property type="project" value="UniProtKB-UniRule"/>
</dbReference>
<dbReference type="InterPro" id="IPR009078">
    <property type="entry name" value="Ferritin-like_SF"/>
</dbReference>
<keyword evidence="5 8" id="KW-0408">Iron</keyword>
<comment type="similarity">
    <text evidence="8">Belongs to the COQ7 family.</text>
</comment>
<organism evidence="9 10">
    <name type="scientific">Spodoptera littoralis</name>
    <name type="common">Egyptian cotton leafworm</name>
    <dbReference type="NCBI Taxonomy" id="7109"/>
    <lineage>
        <taxon>Eukaryota</taxon>
        <taxon>Metazoa</taxon>
        <taxon>Ecdysozoa</taxon>
        <taxon>Arthropoda</taxon>
        <taxon>Hexapoda</taxon>
        <taxon>Insecta</taxon>
        <taxon>Pterygota</taxon>
        <taxon>Neoptera</taxon>
        <taxon>Endopterygota</taxon>
        <taxon>Lepidoptera</taxon>
        <taxon>Glossata</taxon>
        <taxon>Ditrysia</taxon>
        <taxon>Noctuoidea</taxon>
        <taxon>Noctuidae</taxon>
        <taxon>Amphipyrinae</taxon>
        <taxon>Spodoptera</taxon>
    </lineage>
</organism>
<keyword evidence="10" id="KW-1185">Reference proteome</keyword>
<evidence type="ECO:0000313" key="9">
    <source>
        <dbReference type="EMBL" id="CAH1639980.1"/>
    </source>
</evidence>
<comment type="catalytic activity">
    <reaction evidence="8">
        <text>a 5-methoxy-2-methyl-3-(all-trans-polyprenyl)benzene-1,4-diol + AH2 + O2 = a 3-demethylubiquinol + A + H2O</text>
        <dbReference type="Rhea" id="RHEA:50908"/>
        <dbReference type="Rhea" id="RHEA-COMP:10859"/>
        <dbReference type="Rhea" id="RHEA-COMP:10914"/>
        <dbReference type="ChEBI" id="CHEBI:13193"/>
        <dbReference type="ChEBI" id="CHEBI:15377"/>
        <dbReference type="ChEBI" id="CHEBI:15379"/>
        <dbReference type="ChEBI" id="CHEBI:17499"/>
        <dbReference type="ChEBI" id="CHEBI:84167"/>
        <dbReference type="ChEBI" id="CHEBI:84422"/>
        <dbReference type="EC" id="1.14.99.60"/>
    </reaction>
</comment>
<dbReference type="InterPro" id="IPR011566">
    <property type="entry name" value="Ubq_synth_Coq7"/>
</dbReference>
<accession>A0A9P0N0C9</accession>
<keyword evidence="8" id="KW-0999">Mitochondrion inner membrane</keyword>
<dbReference type="HAMAP" id="MF_01658">
    <property type="entry name" value="COQ7"/>
    <property type="match status" value="1"/>
</dbReference>
<evidence type="ECO:0000256" key="4">
    <source>
        <dbReference type="ARBA" id="ARBA00023002"/>
    </source>
</evidence>
<dbReference type="Pfam" id="PF03232">
    <property type="entry name" value="COQ7"/>
    <property type="match status" value="1"/>
</dbReference>
<keyword evidence="3 8" id="KW-0479">Metal-binding</keyword>
<gene>
    <name evidence="8" type="primary">coq7</name>
    <name evidence="9" type="ORF">SPLIT_LOCUS5336</name>
</gene>
<feature type="binding site" evidence="8">
    <location>
        <position position="65"/>
    </location>
    <ligand>
        <name>Fe cation</name>
        <dbReference type="ChEBI" id="CHEBI:24875"/>
        <label>1</label>
    </ligand>
</feature>
<keyword evidence="2 8" id="KW-0831">Ubiquinone biosynthesis</keyword>
<reference evidence="9" key="1">
    <citation type="submission" date="2022-02" db="EMBL/GenBank/DDBJ databases">
        <authorList>
            <person name="King R."/>
        </authorList>
    </citation>
    <scope>NUCLEOTIDE SEQUENCE</scope>
</reference>
<dbReference type="CDD" id="cd01042">
    <property type="entry name" value="DMQH"/>
    <property type="match status" value="1"/>
</dbReference>
<comment type="subunit">
    <text evidence="8">Component of a multi-subunit COQ enzyme complex.</text>
</comment>
<sequence>MKGSRAFEQAQTEWRDYGCKYYKMLRKSVLQQIRCAHSTVSASARPYWKKNPHLDQIIRVDHAGELGADRIYAGQMAVLGSTAEGPLIQHMWDQEKKHRAKFEELINEYRVRPTALTPIWNVAGFVLGAGSALLGKEAAMACTVAVETVIVDHYNDQLRTLMEDPNIDKEILQTITKFRDEEQEHHDTGIDHGAEQAPFYKAMTEVIKAGCKCAIAISKKV</sequence>
<comment type="function">
    <text evidence="8">Catalyzes the hydroxylation of 2-polyprenyl-3-methyl-6-methoxy-1,4-benzoquinol (DMQH2) during ubiquinone biosynthesis. Has also a structural role in the COQ enzyme complex, stabilizing other COQ polypeptides. Involved in lifespan determination in a ubiquinone-independent manner.</text>
</comment>
<evidence type="ECO:0000256" key="2">
    <source>
        <dbReference type="ARBA" id="ARBA00022688"/>
    </source>
</evidence>
<dbReference type="GO" id="GO:0006744">
    <property type="term" value="P:ubiquinone biosynthetic process"/>
    <property type="evidence" value="ECO:0007669"/>
    <property type="project" value="UniProtKB-UniRule"/>
</dbReference>
<dbReference type="EMBL" id="LR824533">
    <property type="protein sequence ID" value="CAH1639980.1"/>
    <property type="molecule type" value="Genomic_DNA"/>
</dbReference>
<comment type="subcellular location">
    <subcellularLocation>
        <location evidence="8">Mitochondrion inner membrane</location>
        <topology evidence="8">Peripheral membrane protein</topology>
        <orientation evidence="8">Matrix side</orientation>
    </subcellularLocation>
</comment>